<evidence type="ECO:0000256" key="7">
    <source>
        <dbReference type="SAM" id="Phobius"/>
    </source>
</evidence>
<keyword evidence="6 7" id="KW-0472">Membrane</keyword>
<evidence type="ECO:0000313" key="9">
    <source>
        <dbReference type="EMBL" id="MBO2451261.1"/>
    </source>
</evidence>
<keyword evidence="10" id="KW-1185">Reference proteome</keyword>
<feature type="transmembrane region" description="Helical" evidence="7">
    <location>
        <begin position="12"/>
        <end position="35"/>
    </location>
</feature>
<evidence type="ECO:0000256" key="6">
    <source>
        <dbReference type="ARBA" id="ARBA00023136"/>
    </source>
</evidence>
<keyword evidence="4 7" id="KW-0812">Transmembrane</keyword>
<keyword evidence="3" id="KW-1003">Cell membrane</keyword>
<dbReference type="RefSeq" id="WP_208259142.1">
    <property type="nucleotide sequence ID" value="NZ_JAGEOJ010000012.1"/>
</dbReference>
<dbReference type="GO" id="GO:0022857">
    <property type="term" value="F:transmembrane transporter activity"/>
    <property type="evidence" value="ECO:0007669"/>
    <property type="project" value="InterPro"/>
</dbReference>
<keyword evidence="2" id="KW-0813">Transport</keyword>
<feature type="transmembrane region" description="Helical" evidence="7">
    <location>
        <begin position="105"/>
        <end position="123"/>
    </location>
</feature>
<comment type="subcellular location">
    <subcellularLocation>
        <location evidence="1">Cell membrane</location>
        <topology evidence="1">Multi-pass membrane protein</topology>
    </subcellularLocation>
</comment>
<gene>
    <name evidence="9" type="ORF">J4573_29500</name>
</gene>
<sequence length="406" mass="40521">MTATVRERRAVWLAAWPVTAVMMLPTAATPLFVLWQERLGFSAGVITIVYACYIAGLLGALPVAGALSDRIGRRAVLLPVLALGVAACAIFATATSVAALAVARLLTGVAVGTVLSTGTAAVADLGGTCAPRRRLAALLASTAVVIGAGSGPLVSGVLSERLPGPTVVFFVLEAALLITAFVTVLRLPLRRPAASASEHRAVRLPSVPAANRGQLLAGIAVFAPGITATGFVLALGPSLLSDLLGTESRIVSGTMVFVMFAAATGAQFAMRGASVRAVLSTGAVATVLSMVTLIVAVRTSSAVLLVAAAILAGPGQGLGQLGGLSLLSARVPGHRLAEANAALSAAGYLPAGLLPVAAGFLSDEIGLANGATVFGTAMILAALAGGAFVLTRGRRAAARDARDGGW</sequence>
<feature type="transmembrane region" description="Helical" evidence="7">
    <location>
        <begin position="339"/>
        <end position="361"/>
    </location>
</feature>
<feature type="transmembrane region" description="Helical" evidence="7">
    <location>
        <begin position="135"/>
        <end position="155"/>
    </location>
</feature>
<dbReference type="AlphaFoldDB" id="A0A939PMG3"/>
<evidence type="ECO:0000256" key="2">
    <source>
        <dbReference type="ARBA" id="ARBA00022448"/>
    </source>
</evidence>
<dbReference type="InterPro" id="IPR036259">
    <property type="entry name" value="MFS_trans_sf"/>
</dbReference>
<feature type="transmembrane region" description="Helical" evidence="7">
    <location>
        <begin position="215"/>
        <end position="238"/>
    </location>
</feature>
<accession>A0A939PMG3</accession>
<feature type="transmembrane region" description="Helical" evidence="7">
    <location>
        <begin position="303"/>
        <end position="327"/>
    </location>
</feature>
<proteinExistence type="predicted"/>
<comment type="caution">
    <text evidence="9">The sequence shown here is derived from an EMBL/GenBank/DDBJ whole genome shotgun (WGS) entry which is preliminary data.</text>
</comment>
<feature type="transmembrane region" description="Helical" evidence="7">
    <location>
        <begin position="277"/>
        <end position="297"/>
    </location>
</feature>
<feature type="transmembrane region" description="Helical" evidence="7">
    <location>
        <begin position="167"/>
        <end position="187"/>
    </location>
</feature>
<dbReference type="InterPro" id="IPR050171">
    <property type="entry name" value="MFS_Transporters"/>
</dbReference>
<feature type="transmembrane region" description="Helical" evidence="7">
    <location>
        <begin position="367"/>
        <end position="390"/>
    </location>
</feature>
<evidence type="ECO:0000256" key="1">
    <source>
        <dbReference type="ARBA" id="ARBA00004651"/>
    </source>
</evidence>
<dbReference type="PANTHER" id="PTHR23517">
    <property type="entry name" value="RESISTANCE PROTEIN MDTM, PUTATIVE-RELATED-RELATED"/>
    <property type="match status" value="1"/>
</dbReference>
<organism evidence="9 10">
    <name type="scientific">Actinomadura barringtoniae</name>
    <dbReference type="NCBI Taxonomy" id="1427535"/>
    <lineage>
        <taxon>Bacteria</taxon>
        <taxon>Bacillati</taxon>
        <taxon>Actinomycetota</taxon>
        <taxon>Actinomycetes</taxon>
        <taxon>Streptosporangiales</taxon>
        <taxon>Thermomonosporaceae</taxon>
        <taxon>Actinomadura</taxon>
    </lineage>
</organism>
<name>A0A939PMG3_9ACTN</name>
<reference evidence="9" key="1">
    <citation type="submission" date="2021-03" db="EMBL/GenBank/DDBJ databases">
        <authorList>
            <person name="Kanchanasin P."/>
            <person name="Saeng-In P."/>
            <person name="Phongsopitanun W."/>
            <person name="Yuki M."/>
            <person name="Kudo T."/>
            <person name="Ohkuma M."/>
            <person name="Tanasupawat S."/>
        </authorList>
    </citation>
    <scope>NUCLEOTIDE SEQUENCE</scope>
    <source>
        <strain evidence="9">GKU 128</strain>
    </source>
</reference>
<dbReference type="InterPro" id="IPR020846">
    <property type="entry name" value="MFS_dom"/>
</dbReference>
<dbReference type="GO" id="GO:0005886">
    <property type="term" value="C:plasma membrane"/>
    <property type="evidence" value="ECO:0007669"/>
    <property type="project" value="UniProtKB-SubCell"/>
</dbReference>
<dbReference type="EMBL" id="JAGEOJ010000012">
    <property type="protein sequence ID" value="MBO2451261.1"/>
    <property type="molecule type" value="Genomic_DNA"/>
</dbReference>
<evidence type="ECO:0000256" key="4">
    <source>
        <dbReference type="ARBA" id="ARBA00022692"/>
    </source>
</evidence>
<dbReference type="PROSITE" id="PS50850">
    <property type="entry name" value="MFS"/>
    <property type="match status" value="1"/>
</dbReference>
<dbReference type="PANTHER" id="PTHR23517:SF13">
    <property type="entry name" value="MAJOR FACILITATOR SUPERFAMILY MFS_1"/>
    <property type="match status" value="1"/>
</dbReference>
<dbReference type="Pfam" id="PF07690">
    <property type="entry name" value="MFS_1"/>
    <property type="match status" value="1"/>
</dbReference>
<keyword evidence="5 7" id="KW-1133">Transmembrane helix</keyword>
<dbReference type="InterPro" id="IPR011701">
    <property type="entry name" value="MFS"/>
</dbReference>
<evidence type="ECO:0000256" key="3">
    <source>
        <dbReference type="ARBA" id="ARBA00022475"/>
    </source>
</evidence>
<feature type="domain" description="Major facilitator superfamily (MFS) profile" evidence="8">
    <location>
        <begin position="1"/>
        <end position="394"/>
    </location>
</feature>
<dbReference type="Gene3D" id="1.20.1250.20">
    <property type="entry name" value="MFS general substrate transporter like domains"/>
    <property type="match status" value="1"/>
</dbReference>
<feature type="transmembrane region" description="Helical" evidence="7">
    <location>
        <begin position="76"/>
        <end position="99"/>
    </location>
</feature>
<evidence type="ECO:0000256" key="5">
    <source>
        <dbReference type="ARBA" id="ARBA00022989"/>
    </source>
</evidence>
<protein>
    <submittedName>
        <fullName evidence="9">MFS transporter</fullName>
    </submittedName>
</protein>
<feature type="transmembrane region" description="Helical" evidence="7">
    <location>
        <begin position="41"/>
        <end position="64"/>
    </location>
</feature>
<evidence type="ECO:0000259" key="8">
    <source>
        <dbReference type="PROSITE" id="PS50850"/>
    </source>
</evidence>
<dbReference type="SUPFAM" id="SSF103473">
    <property type="entry name" value="MFS general substrate transporter"/>
    <property type="match status" value="1"/>
</dbReference>
<evidence type="ECO:0000313" key="10">
    <source>
        <dbReference type="Proteomes" id="UP000669179"/>
    </source>
</evidence>
<feature type="transmembrane region" description="Helical" evidence="7">
    <location>
        <begin position="250"/>
        <end position="270"/>
    </location>
</feature>
<dbReference type="Proteomes" id="UP000669179">
    <property type="component" value="Unassembled WGS sequence"/>
</dbReference>